<proteinExistence type="predicted"/>
<evidence type="ECO:0000313" key="7">
    <source>
        <dbReference type="Proteomes" id="UP000521943"/>
    </source>
</evidence>
<dbReference type="GO" id="GO:0005576">
    <property type="term" value="C:extracellular region"/>
    <property type="evidence" value="ECO:0007669"/>
    <property type="project" value="UniProtKB-SubCell"/>
</dbReference>
<organism evidence="6 7">
    <name type="scientific">Ephemerocybe angulata</name>
    <dbReference type="NCBI Taxonomy" id="980116"/>
    <lineage>
        <taxon>Eukaryota</taxon>
        <taxon>Fungi</taxon>
        <taxon>Dikarya</taxon>
        <taxon>Basidiomycota</taxon>
        <taxon>Agaricomycotina</taxon>
        <taxon>Agaricomycetes</taxon>
        <taxon>Agaricomycetidae</taxon>
        <taxon>Agaricales</taxon>
        <taxon>Agaricineae</taxon>
        <taxon>Psathyrellaceae</taxon>
        <taxon>Ephemerocybe</taxon>
    </lineage>
</organism>
<evidence type="ECO:0000256" key="4">
    <source>
        <dbReference type="SAM" id="MobiDB-lite"/>
    </source>
</evidence>
<dbReference type="GO" id="GO:0043657">
    <property type="term" value="C:host cell"/>
    <property type="evidence" value="ECO:0007669"/>
    <property type="project" value="UniProtKB-SubCell"/>
</dbReference>
<dbReference type="Pfam" id="PF20147">
    <property type="entry name" value="Crinkler"/>
    <property type="match status" value="1"/>
</dbReference>
<dbReference type="OrthoDB" id="19861at2759"/>
<evidence type="ECO:0000256" key="1">
    <source>
        <dbReference type="ARBA" id="ARBA00004340"/>
    </source>
</evidence>
<keyword evidence="3" id="KW-0964">Secreted</keyword>
<name>A0A8H6M3G1_9AGAR</name>
<evidence type="ECO:0000259" key="5">
    <source>
        <dbReference type="Pfam" id="PF20147"/>
    </source>
</evidence>
<protein>
    <recommendedName>
        <fullName evidence="5">Crinkler effector protein N-terminal domain-containing protein</fullName>
    </recommendedName>
</protein>
<dbReference type="PANTHER" id="PTHR33129:SF1">
    <property type="entry name" value="ATP-BINDING PROTEIN"/>
    <property type="match status" value="1"/>
</dbReference>
<dbReference type="InterPro" id="IPR045379">
    <property type="entry name" value="Crinkler_N"/>
</dbReference>
<dbReference type="InterPro" id="IPR052980">
    <property type="entry name" value="Crinkler_effector"/>
</dbReference>
<feature type="compositionally biased region" description="Polar residues" evidence="4">
    <location>
        <begin position="124"/>
        <end position="142"/>
    </location>
</feature>
<feature type="domain" description="Crinkler effector protein N-terminal" evidence="5">
    <location>
        <begin position="6"/>
        <end position="100"/>
    </location>
</feature>
<evidence type="ECO:0000256" key="2">
    <source>
        <dbReference type="ARBA" id="ARBA00004613"/>
    </source>
</evidence>
<dbReference type="AlphaFoldDB" id="A0A8H6M3G1"/>
<reference evidence="6 7" key="1">
    <citation type="submission" date="2020-07" db="EMBL/GenBank/DDBJ databases">
        <title>Comparative genomics of pyrophilous fungi reveals a link between fire events and developmental genes.</title>
        <authorList>
            <consortium name="DOE Joint Genome Institute"/>
            <person name="Steindorff A.S."/>
            <person name="Carver A."/>
            <person name="Calhoun S."/>
            <person name="Stillman K."/>
            <person name="Liu H."/>
            <person name="Lipzen A."/>
            <person name="Pangilinan J."/>
            <person name="Labutti K."/>
            <person name="Bruns T.D."/>
            <person name="Grigoriev I.V."/>
        </authorList>
    </citation>
    <scope>NUCLEOTIDE SEQUENCE [LARGE SCALE GENOMIC DNA]</scope>
    <source>
        <strain evidence="6 7">CBS 144469</strain>
    </source>
</reference>
<feature type="compositionally biased region" description="Acidic residues" evidence="4">
    <location>
        <begin position="143"/>
        <end position="162"/>
    </location>
</feature>
<sequence length="635" mass="69878">MSDIQINLNCLSSGYPAGEIFSVKISLHESVSDLKDMIKQILGKPTITGIQLIKVLLAPSEAQLASDPDEIKNAVALSPLDKIKDVFKGDLPSWMIHVVVLSSSDPGLAWLYREAWGKKWPTQTTTLTQVESSRSTQSANPESDSEAMDIDTDNNTDNEIDNEDRVVSTPPPEPEYTCLREMVEVAKTLKMARGVRDFLLVREEYPKLANFLMVLKEKGSNGALVTGQAGIGKSVFLIYLLLHRLEQKLPTAIQFATDSYTIFDDKGANCVHFGSSRDDVREDERLGKSWALTDSSINLITPSDCFLSASHFLVQTASPNRERSKDWVKETSATVIVLELPSSSEITAIMKVHGHNPADVPPLIEKWGPCTRSIFKIMTAHNPKDAEAELQKLAEQAAQAIWTHPSSFEVEGIRIPDSQGSTLLFVQPNAPLSSLCSQSIPTRFLRNIFDERSIVVKNEDALALFRTFSKHSYTRTTAGWGYEQLVHKRLCRPGEALSISRAGSTMGKHSMHPSTNLLPGTDAFLKGAILSKDAFYWMPAIGNLSGIDGVLRNDDDNVYAVQATLASTHIGPAKGLKSLFKKISGSQAQTLKWHFVIIGELKSTVDSLAATALQELKKERGAIKDVEVWGCVFVP</sequence>
<keyword evidence="7" id="KW-1185">Reference proteome</keyword>
<dbReference type="PANTHER" id="PTHR33129">
    <property type="entry name" value="PROTEIN KINASE DOMAIN-CONTAINING PROTEIN-RELATED"/>
    <property type="match status" value="1"/>
</dbReference>
<comment type="caution">
    <text evidence="6">The sequence shown here is derived from an EMBL/GenBank/DDBJ whole genome shotgun (WGS) entry which is preliminary data.</text>
</comment>
<feature type="region of interest" description="Disordered" evidence="4">
    <location>
        <begin position="124"/>
        <end position="173"/>
    </location>
</feature>
<evidence type="ECO:0000256" key="3">
    <source>
        <dbReference type="ARBA" id="ARBA00022525"/>
    </source>
</evidence>
<dbReference type="CDD" id="cd17039">
    <property type="entry name" value="Ubl_ubiquitin_like"/>
    <property type="match status" value="1"/>
</dbReference>
<comment type="subcellular location">
    <subcellularLocation>
        <location evidence="1">Host cell</location>
    </subcellularLocation>
    <subcellularLocation>
        <location evidence="2">Secreted</location>
    </subcellularLocation>
</comment>
<evidence type="ECO:0000313" key="6">
    <source>
        <dbReference type="EMBL" id="KAF6750801.1"/>
    </source>
</evidence>
<dbReference type="EMBL" id="JACGCI010000054">
    <property type="protein sequence ID" value="KAF6750801.1"/>
    <property type="molecule type" value="Genomic_DNA"/>
</dbReference>
<accession>A0A8H6M3G1</accession>
<dbReference type="Proteomes" id="UP000521943">
    <property type="component" value="Unassembled WGS sequence"/>
</dbReference>
<gene>
    <name evidence="6" type="ORF">DFP72DRAFT_969135</name>
</gene>